<feature type="transmembrane region" description="Helical" evidence="1">
    <location>
        <begin position="12"/>
        <end position="32"/>
    </location>
</feature>
<feature type="transmembrane region" description="Helical" evidence="1">
    <location>
        <begin position="62"/>
        <end position="81"/>
    </location>
</feature>
<dbReference type="AlphaFoldDB" id="A0A9X3LE94"/>
<proteinExistence type="predicted"/>
<dbReference type="Proteomes" id="UP001152172">
    <property type="component" value="Unassembled WGS sequence"/>
</dbReference>
<dbReference type="RefSeq" id="WP_090565045.1">
    <property type="nucleotide sequence ID" value="NZ_JAMKBI010000018.1"/>
</dbReference>
<comment type="caution">
    <text evidence="2">The sequence shown here is derived from an EMBL/GenBank/DDBJ whole genome shotgun (WGS) entry which is preliminary data.</text>
</comment>
<evidence type="ECO:0000313" key="3">
    <source>
        <dbReference type="Proteomes" id="UP001152172"/>
    </source>
</evidence>
<keyword evidence="3" id="KW-1185">Reference proteome</keyword>
<keyword evidence="1" id="KW-0472">Membrane</keyword>
<organism evidence="2 3">
    <name type="scientific">Psychrobacillus psychrodurans</name>
    <dbReference type="NCBI Taxonomy" id="126157"/>
    <lineage>
        <taxon>Bacteria</taxon>
        <taxon>Bacillati</taxon>
        <taxon>Bacillota</taxon>
        <taxon>Bacilli</taxon>
        <taxon>Bacillales</taxon>
        <taxon>Bacillaceae</taxon>
        <taxon>Psychrobacillus</taxon>
    </lineage>
</organism>
<protein>
    <submittedName>
        <fullName evidence="2">Uncharacterized protein</fullName>
    </submittedName>
</protein>
<keyword evidence="1" id="KW-0812">Transmembrane</keyword>
<evidence type="ECO:0000313" key="2">
    <source>
        <dbReference type="EMBL" id="MCZ8535266.1"/>
    </source>
</evidence>
<evidence type="ECO:0000256" key="1">
    <source>
        <dbReference type="SAM" id="Phobius"/>
    </source>
</evidence>
<keyword evidence="1" id="KW-1133">Transmembrane helix</keyword>
<gene>
    <name evidence="2" type="ORF">M9R61_18340</name>
</gene>
<feature type="transmembrane region" description="Helical" evidence="1">
    <location>
        <begin position="38"/>
        <end position="55"/>
    </location>
</feature>
<sequence>MNQYNLEELKLLNQVLFALFIAADLSLGLFFYNNEFPWFALLGSGIGLAIIVLCWTGTKHIYFIASLLVYTVLFSLVYNWHTIVH</sequence>
<reference evidence="2" key="1">
    <citation type="submission" date="2022-05" db="EMBL/GenBank/DDBJ databases">
        <authorList>
            <person name="Colautti A."/>
            <person name="Iacumin L."/>
        </authorList>
    </citation>
    <scope>NUCLEOTIDE SEQUENCE</scope>
    <source>
        <strain evidence="2">DSM 30747</strain>
    </source>
</reference>
<accession>A0A9X3LE94</accession>
<dbReference type="EMBL" id="JAMKBI010000018">
    <property type="protein sequence ID" value="MCZ8535266.1"/>
    <property type="molecule type" value="Genomic_DNA"/>
</dbReference>
<name>A0A9X3LE94_9BACI</name>